<evidence type="ECO:0000256" key="2">
    <source>
        <dbReference type="ARBA" id="ARBA00022723"/>
    </source>
</evidence>
<dbReference type="GO" id="GO:0046872">
    <property type="term" value="F:metal ion binding"/>
    <property type="evidence" value="ECO:0007669"/>
    <property type="project" value="UniProtKB-KW"/>
</dbReference>
<dbReference type="EMBL" id="NAJQ01000075">
    <property type="protein sequence ID" value="TKA80180.1"/>
    <property type="molecule type" value="Genomic_DNA"/>
</dbReference>
<evidence type="ECO:0000313" key="7">
    <source>
        <dbReference type="Proteomes" id="UP000309340"/>
    </source>
</evidence>
<organism evidence="6 7">
    <name type="scientific">Friedmanniomyces simplex</name>
    <dbReference type="NCBI Taxonomy" id="329884"/>
    <lineage>
        <taxon>Eukaryota</taxon>
        <taxon>Fungi</taxon>
        <taxon>Dikarya</taxon>
        <taxon>Ascomycota</taxon>
        <taxon>Pezizomycotina</taxon>
        <taxon>Dothideomycetes</taxon>
        <taxon>Dothideomycetidae</taxon>
        <taxon>Mycosphaerellales</taxon>
        <taxon>Teratosphaeriaceae</taxon>
        <taxon>Friedmanniomyces</taxon>
    </lineage>
</organism>
<sequence length="200" mass="21961">MKFISSLFALAVLAVLASARPTEPSPPKGPDYIAAEHTWNCQNGFMDFIGHPLGFCGDDVAPRSPRGQAPLTLAYGREEVPLSSAKKQKEKEQSEKEKESNRRRPSRPELPVRSKSSAGGKPEERARKDLRGTGGTALIPFLRQARDETGEPAVDAWARRVLSKGRDHGSARERRNSKIEVQGLASVWHVDDSDGGLCLY</sequence>
<evidence type="ECO:0000256" key="4">
    <source>
        <dbReference type="SAM" id="MobiDB-lite"/>
    </source>
</evidence>
<dbReference type="GO" id="GO:0020037">
    <property type="term" value="F:heme binding"/>
    <property type="evidence" value="ECO:0007669"/>
    <property type="project" value="InterPro"/>
</dbReference>
<dbReference type="Gene3D" id="1.20.58.480">
    <property type="match status" value="1"/>
</dbReference>
<dbReference type="Proteomes" id="UP000309340">
    <property type="component" value="Unassembled WGS sequence"/>
</dbReference>
<keyword evidence="2" id="KW-0479">Metal-binding</keyword>
<dbReference type="STRING" id="329884.A0A4U0XRH9"/>
<feature type="signal peptide" evidence="5">
    <location>
        <begin position="1"/>
        <end position="19"/>
    </location>
</feature>
<dbReference type="GO" id="GO:0019441">
    <property type="term" value="P:L-tryptophan catabolic process to kynurenine"/>
    <property type="evidence" value="ECO:0007669"/>
    <property type="project" value="InterPro"/>
</dbReference>
<evidence type="ECO:0000256" key="5">
    <source>
        <dbReference type="SAM" id="SignalP"/>
    </source>
</evidence>
<keyword evidence="7" id="KW-1185">Reference proteome</keyword>
<evidence type="ECO:0000256" key="3">
    <source>
        <dbReference type="ARBA" id="ARBA00023004"/>
    </source>
</evidence>
<accession>A0A4U0XRH9</accession>
<dbReference type="Pfam" id="PF01231">
    <property type="entry name" value="IDO"/>
    <property type="match status" value="1"/>
</dbReference>
<dbReference type="AlphaFoldDB" id="A0A4U0XRH9"/>
<evidence type="ECO:0000256" key="1">
    <source>
        <dbReference type="ARBA" id="ARBA00007119"/>
    </source>
</evidence>
<dbReference type="InterPro" id="IPR037217">
    <property type="entry name" value="Trp/Indoleamine_2_3_dOase-like"/>
</dbReference>
<keyword evidence="3" id="KW-0408">Iron</keyword>
<comment type="caution">
    <text evidence="6">The sequence shown here is derived from an EMBL/GenBank/DDBJ whole genome shotgun (WGS) entry which is preliminary data.</text>
</comment>
<comment type="similarity">
    <text evidence="1">Belongs to the indoleamine 2,3-dioxygenase family.</text>
</comment>
<keyword evidence="5" id="KW-0732">Signal</keyword>
<proteinExistence type="inferred from homology"/>
<dbReference type="OrthoDB" id="540174at2759"/>
<dbReference type="InterPro" id="IPR000898">
    <property type="entry name" value="Indolamine_dOase"/>
</dbReference>
<feature type="region of interest" description="Disordered" evidence="4">
    <location>
        <begin position="72"/>
        <end position="137"/>
    </location>
</feature>
<evidence type="ECO:0000313" key="6">
    <source>
        <dbReference type="EMBL" id="TKA80180.1"/>
    </source>
</evidence>
<gene>
    <name evidence="6" type="ORF">B0A55_03595</name>
</gene>
<dbReference type="GO" id="GO:0016702">
    <property type="term" value="F:oxidoreductase activity, acting on single donors with incorporation of molecular oxygen, incorporation of two atoms of oxygen"/>
    <property type="evidence" value="ECO:0007669"/>
    <property type="project" value="UniProtKB-ARBA"/>
</dbReference>
<name>A0A4U0XRH9_9PEZI</name>
<feature type="compositionally biased region" description="Basic and acidic residues" evidence="4">
    <location>
        <begin position="121"/>
        <end position="131"/>
    </location>
</feature>
<reference evidence="6 7" key="1">
    <citation type="submission" date="2017-03" db="EMBL/GenBank/DDBJ databases">
        <title>Genomes of endolithic fungi from Antarctica.</title>
        <authorList>
            <person name="Coleine C."/>
            <person name="Masonjones S."/>
            <person name="Stajich J.E."/>
        </authorList>
    </citation>
    <scope>NUCLEOTIDE SEQUENCE [LARGE SCALE GENOMIC DNA]</scope>
    <source>
        <strain evidence="6 7">CCFEE 5184</strain>
    </source>
</reference>
<protein>
    <submittedName>
        <fullName evidence="6">Uncharacterized protein</fullName>
    </submittedName>
</protein>
<feature type="chain" id="PRO_5020554380" evidence="5">
    <location>
        <begin position="20"/>
        <end position="200"/>
    </location>
</feature>
<feature type="compositionally biased region" description="Basic and acidic residues" evidence="4">
    <location>
        <begin position="87"/>
        <end position="112"/>
    </location>
</feature>
<dbReference type="SUPFAM" id="SSF140959">
    <property type="entry name" value="Indolic compounds 2,3-dioxygenase-like"/>
    <property type="match status" value="1"/>
</dbReference>